<dbReference type="SUPFAM" id="SSF56219">
    <property type="entry name" value="DNase I-like"/>
    <property type="match status" value="1"/>
</dbReference>
<dbReference type="InParanoid" id="A0A1U8B3Q0"/>
<accession>A0A1U8B3Q0</accession>
<dbReference type="Gene3D" id="3.60.10.10">
    <property type="entry name" value="Endonuclease/exonuclease/phosphatase"/>
    <property type="match status" value="1"/>
</dbReference>
<reference evidence="2" key="1">
    <citation type="submission" date="2025-08" db="UniProtKB">
        <authorList>
            <consortium name="RefSeq"/>
        </authorList>
    </citation>
    <scope>IDENTIFICATION</scope>
</reference>
<gene>
    <name evidence="2" type="primary">LOC104606938</name>
</gene>
<dbReference type="AlphaFoldDB" id="A0A1U8B3Q0"/>
<sequence length="255" mass="28890">MPSCGRSGGFWFGWSNNVSLNILKLSDNAVICSILNMPHYRCWDLLCYYVHPSTEARQRFLNEIHSYAISTDKPWCLYGDLNMISSASEKLGGRVLPILKNSGLKNHSSALASMIFGISLLNELSAWLKREETYWKQRSRISWNVDGGCCTRFFHISVSNRKRRNGIHCLKKSDGSWTSSKSEFEEILVNHFQALFSSLNPDLSDFNIPDIAHSISDKDNNFLMKIPDEREISQILFSMGPWKSPGPDGFPTGAI</sequence>
<evidence type="ECO:0000313" key="2">
    <source>
        <dbReference type="RefSeq" id="XP_010270688.1"/>
    </source>
</evidence>
<dbReference type="OrthoDB" id="1922870at2759"/>
<protein>
    <submittedName>
        <fullName evidence="2">Uncharacterized protein LOC104606938</fullName>
    </submittedName>
</protein>
<proteinExistence type="predicted"/>
<dbReference type="Proteomes" id="UP000189703">
    <property type="component" value="Unplaced"/>
</dbReference>
<dbReference type="eggNOG" id="KOG1075">
    <property type="taxonomic scope" value="Eukaryota"/>
</dbReference>
<dbReference type="RefSeq" id="XP_010270688.1">
    <property type="nucleotide sequence ID" value="XM_010272386.1"/>
</dbReference>
<dbReference type="OMA" id="NAVICSI"/>
<organism evidence="1 2">
    <name type="scientific">Nelumbo nucifera</name>
    <name type="common">Sacred lotus</name>
    <dbReference type="NCBI Taxonomy" id="4432"/>
    <lineage>
        <taxon>Eukaryota</taxon>
        <taxon>Viridiplantae</taxon>
        <taxon>Streptophyta</taxon>
        <taxon>Embryophyta</taxon>
        <taxon>Tracheophyta</taxon>
        <taxon>Spermatophyta</taxon>
        <taxon>Magnoliopsida</taxon>
        <taxon>Proteales</taxon>
        <taxon>Nelumbonaceae</taxon>
        <taxon>Nelumbo</taxon>
    </lineage>
</organism>
<name>A0A1U8B3Q0_NELNU</name>
<dbReference type="GeneID" id="104606938"/>
<dbReference type="KEGG" id="nnu:104606938"/>
<dbReference type="InterPro" id="IPR036691">
    <property type="entry name" value="Endo/exonu/phosph_ase_sf"/>
</dbReference>
<keyword evidence="1" id="KW-1185">Reference proteome</keyword>
<evidence type="ECO:0000313" key="1">
    <source>
        <dbReference type="Proteomes" id="UP000189703"/>
    </source>
</evidence>